<comment type="subcellular location">
    <subcellularLocation>
        <location evidence="1">Membrane</location>
    </subcellularLocation>
</comment>
<dbReference type="InterPro" id="IPR001466">
    <property type="entry name" value="Beta-lactam-related"/>
</dbReference>
<evidence type="ECO:0000256" key="1">
    <source>
        <dbReference type="ARBA" id="ARBA00004370"/>
    </source>
</evidence>
<dbReference type="Gene3D" id="3.40.710.10">
    <property type="entry name" value="DD-peptidase/beta-lactamase superfamily"/>
    <property type="match status" value="1"/>
</dbReference>
<evidence type="ECO:0000313" key="5">
    <source>
        <dbReference type="Proteomes" id="UP001596227"/>
    </source>
</evidence>
<keyword evidence="5" id="KW-1185">Reference proteome</keyword>
<evidence type="ECO:0000259" key="3">
    <source>
        <dbReference type="Pfam" id="PF00144"/>
    </source>
</evidence>
<dbReference type="PANTHER" id="PTHR46825">
    <property type="entry name" value="D-ALANYL-D-ALANINE-CARBOXYPEPTIDASE/ENDOPEPTIDASE AMPH"/>
    <property type="match status" value="1"/>
</dbReference>
<dbReference type="InterPro" id="IPR050491">
    <property type="entry name" value="AmpC-like"/>
</dbReference>
<dbReference type="GO" id="GO:0016787">
    <property type="term" value="F:hydrolase activity"/>
    <property type="evidence" value="ECO:0007669"/>
    <property type="project" value="UniProtKB-KW"/>
</dbReference>
<organism evidence="4 5">
    <name type="scientific">Lactiplantibacillus daoliensis</name>
    <dbReference type="NCBI Taxonomy" id="2559916"/>
    <lineage>
        <taxon>Bacteria</taxon>
        <taxon>Bacillati</taxon>
        <taxon>Bacillota</taxon>
        <taxon>Bacilli</taxon>
        <taxon>Lactobacillales</taxon>
        <taxon>Lactobacillaceae</taxon>
        <taxon>Lactiplantibacillus</taxon>
    </lineage>
</organism>
<dbReference type="InterPro" id="IPR012338">
    <property type="entry name" value="Beta-lactam/transpept-like"/>
</dbReference>
<accession>A0ABW1UKX8</accession>
<protein>
    <submittedName>
        <fullName evidence="4">Serine hydrolase domain-containing protein</fullName>
        <ecNumber evidence="4">3.-.-.-</ecNumber>
    </submittedName>
</protein>
<evidence type="ECO:0000256" key="2">
    <source>
        <dbReference type="ARBA" id="ARBA00023136"/>
    </source>
</evidence>
<name>A0ABW1UKX8_9LACO</name>
<dbReference type="Proteomes" id="UP001596227">
    <property type="component" value="Unassembled WGS sequence"/>
</dbReference>
<dbReference type="EMBL" id="JBHSSB010000032">
    <property type="protein sequence ID" value="MFC6296032.1"/>
    <property type="molecule type" value="Genomic_DNA"/>
</dbReference>
<dbReference type="PANTHER" id="PTHR46825:SF11">
    <property type="entry name" value="PENICILLIN-BINDING PROTEIN 4"/>
    <property type="match status" value="1"/>
</dbReference>
<dbReference type="SUPFAM" id="SSF56601">
    <property type="entry name" value="beta-lactamase/transpeptidase-like"/>
    <property type="match status" value="1"/>
</dbReference>
<evidence type="ECO:0000313" key="4">
    <source>
        <dbReference type="EMBL" id="MFC6296032.1"/>
    </source>
</evidence>
<dbReference type="Pfam" id="PF00144">
    <property type="entry name" value="Beta-lactamase"/>
    <property type="match status" value="1"/>
</dbReference>
<reference evidence="5" key="1">
    <citation type="journal article" date="2019" name="Int. J. Syst. Evol. Microbiol.">
        <title>The Global Catalogue of Microorganisms (GCM) 10K type strain sequencing project: providing services to taxonomists for standard genome sequencing and annotation.</title>
        <authorList>
            <consortium name="The Broad Institute Genomics Platform"/>
            <consortium name="The Broad Institute Genome Sequencing Center for Infectious Disease"/>
            <person name="Wu L."/>
            <person name="Ma J."/>
        </authorList>
    </citation>
    <scope>NUCLEOTIDE SEQUENCE [LARGE SCALE GENOMIC DNA]</scope>
    <source>
        <strain evidence="5">CCM 8934</strain>
    </source>
</reference>
<comment type="caution">
    <text evidence="4">The sequence shown here is derived from an EMBL/GenBank/DDBJ whole genome shotgun (WGS) entry which is preliminary data.</text>
</comment>
<keyword evidence="2" id="KW-0472">Membrane</keyword>
<sequence>MKQWKLGLVMLAGIVLIGAGVGYRHYEQHQAAVVLQKKQAATKRAKASKRAARVKRETVKKRKLAEKINADPFSKTESTNQQITSMLDADQFVGTALVVKDNKVIYQKGFGYADYAKKVKNGPHSMFQILSIQKSLTAAGIMQLVQAGKIKLSDKLSKYYPSITHGDDITIRMMLDMSTGLQLKKAPETALPENQVVNFAVTNATYNSKIHGTFNYAPVNFLLLAGIIRQQSGVSYKQYFKKHFIQKLNLQETGFVTDKLSENATKGYFATKTQVNADYTPEATESRAQMTYELGTGQIFMSASDLFKSEAAILKGRLLSKANVDILHTRSATGPYAGGLYRISSKTLRLHGVGYGQESAVMISNDGKNGVVLLSNYGRQALNMPGTTSKIYEEMMQGNLN</sequence>
<dbReference type="EC" id="3.-.-.-" evidence="4"/>
<dbReference type="RefSeq" id="WP_137607199.1">
    <property type="nucleotide sequence ID" value="NZ_BJDH01000004.1"/>
</dbReference>
<keyword evidence="4" id="KW-0378">Hydrolase</keyword>
<feature type="domain" description="Beta-lactamase-related" evidence="3">
    <location>
        <begin position="84"/>
        <end position="377"/>
    </location>
</feature>
<gene>
    <name evidence="4" type="ORF">ACFQH1_12535</name>
</gene>
<proteinExistence type="predicted"/>